<dbReference type="HOGENOM" id="CLU_1902588_0_0_6"/>
<organism evidence="1 2">
    <name type="scientific">Bermanella marisrubri</name>
    <dbReference type="NCBI Taxonomy" id="207949"/>
    <lineage>
        <taxon>Bacteria</taxon>
        <taxon>Pseudomonadati</taxon>
        <taxon>Pseudomonadota</taxon>
        <taxon>Gammaproteobacteria</taxon>
        <taxon>Oceanospirillales</taxon>
        <taxon>Oceanospirillaceae</taxon>
        <taxon>Bermanella</taxon>
    </lineage>
</organism>
<proteinExistence type="predicted"/>
<dbReference type="STRING" id="207949.RED65_01918"/>
<dbReference type="InterPro" id="IPR014118">
    <property type="entry name" value="T4SS_TraV"/>
</dbReference>
<reference evidence="1 2" key="1">
    <citation type="submission" date="2006-03" db="EMBL/GenBank/DDBJ databases">
        <authorList>
            <person name="Pinhassi J."/>
            <person name="Pedros-Alio C."/>
            <person name="Ferriera S."/>
            <person name="Johnson J."/>
            <person name="Kravitz S."/>
            <person name="Halpern A."/>
            <person name="Remington K."/>
            <person name="Beeson K."/>
            <person name="Tran B."/>
            <person name="Rogers Y.-H."/>
            <person name="Friedman R."/>
            <person name="Venter J.C."/>
        </authorList>
    </citation>
    <scope>NUCLEOTIDE SEQUENCE [LARGE SCALE GENOMIC DNA]</scope>
    <source>
        <strain evidence="1 2">RED65</strain>
    </source>
</reference>
<protein>
    <recommendedName>
        <fullName evidence="3">TraV family lipoprotein</fullName>
    </recommendedName>
</protein>
<accession>Q1MY40</accession>
<comment type="caution">
    <text evidence="1">The sequence shown here is derived from an EMBL/GenBank/DDBJ whole genome shotgun (WGS) entry which is preliminary data.</text>
</comment>
<dbReference type="Proteomes" id="UP000004263">
    <property type="component" value="Unassembled WGS sequence"/>
</dbReference>
<keyword evidence="2" id="KW-1185">Reference proteome</keyword>
<gene>
    <name evidence="1" type="ORF">RED65_01918</name>
</gene>
<dbReference type="AlphaFoldDB" id="Q1MY40"/>
<dbReference type="PROSITE" id="PS51257">
    <property type="entry name" value="PROKAR_LIPOPROTEIN"/>
    <property type="match status" value="1"/>
</dbReference>
<name>Q1MY40_9GAMM</name>
<sequence length="133" mass="15110">MEMNRFLIVFFLIAAVGCSDKYSCNGYPDMPCASISGVYDRTKDGVRDYRSASNYDEEGNWISEEDKPSVSPNNITVSDTYNALNYVSVGDPILSEPRILRGLLFPWEDSEKDLQAGGYIYLRVEEPKWIMVE</sequence>
<evidence type="ECO:0000313" key="2">
    <source>
        <dbReference type="Proteomes" id="UP000004263"/>
    </source>
</evidence>
<dbReference type="Pfam" id="PF09676">
    <property type="entry name" value="TraV"/>
    <property type="match status" value="1"/>
</dbReference>
<evidence type="ECO:0008006" key="3">
    <source>
        <dbReference type="Google" id="ProtNLM"/>
    </source>
</evidence>
<dbReference type="EMBL" id="AAQH01000030">
    <property type="protein sequence ID" value="EAT10856.1"/>
    <property type="molecule type" value="Genomic_DNA"/>
</dbReference>
<evidence type="ECO:0000313" key="1">
    <source>
        <dbReference type="EMBL" id="EAT10856.1"/>
    </source>
</evidence>